<keyword evidence="4" id="KW-0808">Transferase</keyword>
<dbReference type="CDD" id="cd16664">
    <property type="entry name" value="RING-Ubox_PUB"/>
    <property type="match status" value="1"/>
</dbReference>
<keyword evidence="6" id="KW-0833">Ubl conjugation pathway</keyword>
<dbReference type="EC" id="2.3.2.27" evidence="3"/>
<dbReference type="GO" id="GO:0007166">
    <property type="term" value="P:cell surface receptor signaling pathway"/>
    <property type="evidence" value="ECO:0007669"/>
    <property type="project" value="InterPro"/>
</dbReference>
<dbReference type="Pfam" id="PF25368">
    <property type="entry name" value="PUB10_N"/>
    <property type="match status" value="1"/>
</dbReference>
<dbReference type="AlphaFoldDB" id="A0A8T0J1L7"/>
<dbReference type="SUPFAM" id="SSF57850">
    <property type="entry name" value="RING/U-box"/>
    <property type="match status" value="1"/>
</dbReference>
<evidence type="ECO:0000256" key="10">
    <source>
        <dbReference type="PROSITE-ProRule" id="PRU00259"/>
    </source>
</evidence>
<dbReference type="Pfam" id="PF04564">
    <property type="entry name" value="U-box"/>
    <property type="match status" value="1"/>
</dbReference>
<dbReference type="SMART" id="SM00185">
    <property type="entry name" value="ARM"/>
    <property type="match status" value="5"/>
</dbReference>
<dbReference type="GO" id="GO:0061630">
    <property type="term" value="F:ubiquitin protein ligase activity"/>
    <property type="evidence" value="ECO:0007669"/>
    <property type="project" value="UniProtKB-EC"/>
</dbReference>
<feature type="domain" description="U-box" evidence="11">
    <location>
        <begin position="292"/>
        <end position="366"/>
    </location>
</feature>
<dbReference type="InterPro" id="IPR013083">
    <property type="entry name" value="Znf_RING/FYVE/PHD"/>
</dbReference>
<organism evidence="12 13">
    <name type="scientific">Ceratodon purpureus</name>
    <name type="common">Fire moss</name>
    <name type="synonym">Dicranum purpureum</name>
    <dbReference type="NCBI Taxonomy" id="3225"/>
    <lineage>
        <taxon>Eukaryota</taxon>
        <taxon>Viridiplantae</taxon>
        <taxon>Streptophyta</taxon>
        <taxon>Embryophyta</taxon>
        <taxon>Bryophyta</taxon>
        <taxon>Bryophytina</taxon>
        <taxon>Bryopsida</taxon>
        <taxon>Dicranidae</taxon>
        <taxon>Pseudoditrichales</taxon>
        <taxon>Ditrichaceae</taxon>
        <taxon>Ceratodon</taxon>
    </lineage>
</organism>
<evidence type="ECO:0000256" key="7">
    <source>
        <dbReference type="ARBA" id="ARBA00074389"/>
    </source>
</evidence>
<proteinExistence type="predicted"/>
<dbReference type="Gene3D" id="1.20.930.20">
    <property type="entry name" value="Adaptor protein Cbl, N-terminal domain"/>
    <property type="match status" value="1"/>
</dbReference>
<comment type="catalytic activity">
    <reaction evidence="1">
        <text>S-ubiquitinyl-[E2 ubiquitin-conjugating enzyme]-L-cysteine + [acceptor protein]-L-lysine = [E2 ubiquitin-conjugating enzyme]-L-cysteine + N(6)-ubiquitinyl-[acceptor protein]-L-lysine.</text>
        <dbReference type="EC" id="2.3.2.27"/>
    </reaction>
</comment>
<reference evidence="12" key="1">
    <citation type="submission" date="2020-06" db="EMBL/GenBank/DDBJ databases">
        <title>WGS assembly of Ceratodon purpureus strain R40.</title>
        <authorList>
            <person name="Carey S.B."/>
            <person name="Jenkins J."/>
            <person name="Shu S."/>
            <person name="Lovell J.T."/>
            <person name="Sreedasyam A."/>
            <person name="Maumus F."/>
            <person name="Tiley G.P."/>
            <person name="Fernandez-Pozo N."/>
            <person name="Barry K."/>
            <person name="Chen C."/>
            <person name="Wang M."/>
            <person name="Lipzen A."/>
            <person name="Daum C."/>
            <person name="Saski C.A."/>
            <person name="Payton A.C."/>
            <person name="Mcbreen J.C."/>
            <person name="Conrad R.E."/>
            <person name="Kollar L.M."/>
            <person name="Olsson S."/>
            <person name="Huttunen S."/>
            <person name="Landis J.B."/>
            <person name="Wickett N.J."/>
            <person name="Johnson M.G."/>
            <person name="Rensing S.A."/>
            <person name="Grimwood J."/>
            <person name="Schmutz J."/>
            <person name="Mcdaniel S.F."/>
        </authorList>
    </citation>
    <scope>NUCLEOTIDE SEQUENCE</scope>
    <source>
        <strain evidence="12">R40</strain>
    </source>
</reference>
<dbReference type="SMART" id="SM00504">
    <property type="entry name" value="Ubox"/>
    <property type="match status" value="1"/>
</dbReference>
<dbReference type="InterPro" id="IPR003613">
    <property type="entry name" value="Ubox_domain"/>
</dbReference>
<evidence type="ECO:0000256" key="5">
    <source>
        <dbReference type="ARBA" id="ARBA00022737"/>
    </source>
</evidence>
<dbReference type="FunFam" id="1.25.10.10:FF:000082">
    <property type="entry name" value="RING-type E3 ubiquitin transferase"/>
    <property type="match status" value="1"/>
</dbReference>
<accession>A0A8T0J1L7</accession>
<evidence type="ECO:0000259" key="11">
    <source>
        <dbReference type="PROSITE" id="PS51698"/>
    </source>
</evidence>
<dbReference type="CDD" id="cd21037">
    <property type="entry name" value="MLKL_NTD"/>
    <property type="match status" value="1"/>
</dbReference>
<dbReference type="InterPro" id="IPR000225">
    <property type="entry name" value="Armadillo"/>
</dbReference>
<dbReference type="SUPFAM" id="SSF48371">
    <property type="entry name" value="ARM repeat"/>
    <property type="match status" value="1"/>
</dbReference>
<dbReference type="InterPro" id="IPR036537">
    <property type="entry name" value="Adaptor_Cbl_N_dom_sf"/>
</dbReference>
<dbReference type="InterPro" id="IPR016024">
    <property type="entry name" value="ARM-type_fold"/>
</dbReference>
<evidence type="ECO:0000256" key="8">
    <source>
        <dbReference type="ARBA" id="ARBA00075465"/>
    </source>
</evidence>
<dbReference type="FunFam" id="3.30.40.10:FF:000114">
    <property type="entry name" value="RING-type E3 ubiquitin transferase"/>
    <property type="match status" value="1"/>
</dbReference>
<evidence type="ECO:0000256" key="4">
    <source>
        <dbReference type="ARBA" id="ARBA00022679"/>
    </source>
</evidence>
<dbReference type="Proteomes" id="UP000822688">
    <property type="component" value="Chromosome 1"/>
</dbReference>
<dbReference type="InterPro" id="IPR011989">
    <property type="entry name" value="ARM-like"/>
</dbReference>
<dbReference type="PANTHER" id="PTHR23315">
    <property type="entry name" value="U BOX DOMAIN-CONTAINING"/>
    <property type="match status" value="1"/>
</dbReference>
<name>A0A8T0J1L7_CERPU</name>
<evidence type="ECO:0000256" key="1">
    <source>
        <dbReference type="ARBA" id="ARBA00000900"/>
    </source>
</evidence>
<evidence type="ECO:0000256" key="9">
    <source>
        <dbReference type="ARBA" id="ARBA00076227"/>
    </source>
</evidence>
<keyword evidence="5" id="KW-0677">Repeat</keyword>
<dbReference type="GO" id="GO:0016567">
    <property type="term" value="P:protein ubiquitination"/>
    <property type="evidence" value="ECO:0007669"/>
    <property type="project" value="InterPro"/>
</dbReference>
<dbReference type="PROSITE" id="PS50176">
    <property type="entry name" value="ARM_REPEAT"/>
    <property type="match status" value="3"/>
</dbReference>
<dbReference type="InterPro" id="IPR057623">
    <property type="entry name" value="PUB12-19-like_N"/>
</dbReference>
<comment type="caution">
    <text evidence="12">The sequence shown here is derived from an EMBL/GenBank/DDBJ whole genome shotgun (WGS) entry which is preliminary data.</text>
</comment>
<evidence type="ECO:0000313" key="13">
    <source>
        <dbReference type="Proteomes" id="UP000822688"/>
    </source>
</evidence>
<evidence type="ECO:0000256" key="2">
    <source>
        <dbReference type="ARBA" id="ARBA00004906"/>
    </source>
</evidence>
<evidence type="ECO:0000256" key="6">
    <source>
        <dbReference type="ARBA" id="ARBA00022786"/>
    </source>
</evidence>
<dbReference type="PANTHER" id="PTHR23315:SF111">
    <property type="entry name" value="U-BOX DOMAIN-CONTAINING PROTEIN 14"/>
    <property type="match status" value="1"/>
</dbReference>
<feature type="repeat" description="ARM" evidence="10">
    <location>
        <begin position="431"/>
        <end position="473"/>
    </location>
</feature>
<dbReference type="FunFam" id="1.20.930.20:FF:000002">
    <property type="entry name" value="RING-type E3 ubiquitin transferase"/>
    <property type="match status" value="1"/>
</dbReference>
<dbReference type="InterPro" id="IPR045210">
    <property type="entry name" value="RING-Ubox_PUB"/>
</dbReference>
<evidence type="ECO:0000313" key="12">
    <source>
        <dbReference type="EMBL" id="KAG0589810.1"/>
    </source>
</evidence>
<gene>
    <name evidence="12" type="ORF">KC19_1G049800</name>
</gene>
<feature type="repeat" description="ARM" evidence="10">
    <location>
        <begin position="513"/>
        <end position="555"/>
    </location>
</feature>
<dbReference type="InterPro" id="IPR059179">
    <property type="entry name" value="MLKL-like_MCAfunc"/>
</dbReference>
<protein>
    <recommendedName>
        <fullName evidence="7">U-box domain-containing protein 12</fullName>
        <ecNumber evidence="3">2.3.2.27</ecNumber>
    </recommendedName>
    <alternativeName>
        <fullName evidence="8">Plant U-box protein 12</fullName>
    </alternativeName>
    <alternativeName>
        <fullName evidence="9">RING-type E3 ubiquitin transferase PUB12</fullName>
    </alternativeName>
</protein>
<dbReference type="OrthoDB" id="7537227at2759"/>
<dbReference type="Gene3D" id="3.30.40.10">
    <property type="entry name" value="Zinc/RING finger domain, C3HC4 (zinc finger)"/>
    <property type="match status" value="1"/>
</dbReference>
<keyword evidence="13" id="KW-1185">Reference proteome</keyword>
<feature type="repeat" description="ARM" evidence="10">
    <location>
        <begin position="554"/>
        <end position="596"/>
    </location>
</feature>
<dbReference type="PROSITE" id="PS51698">
    <property type="entry name" value="U_BOX"/>
    <property type="match status" value="1"/>
</dbReference>
<sequence>MGDGPLTQVQLIQSLVDVVNTIGLKGDYIKSHKKECAALTRRVKLLAPLFEELRESRQKISSRAFSALRDLEEALQSANKLLQKCHDGSKLYLVLEREAVAEEFDIANADFEKSLDILPYDQFASDEVKEQVDLVRSQLKRAKGRVDNHDLQVYSSLLAVLREKDDGPAGLEMLERLAEKLDLRSPAAIRLENRALQEMMLVKQNLGDDNHEQELRFQQLFTVLRKLTSILPPEDTDDDSPELDRVNIAAGVFIPKTAKHQSEVRAGVGLERRGSQTFDVEGAGAEKLRSQAVPDDFKCPISLDLMKDPVIVATGQTYERACIQRWLDSGRRNCPKTGVLLSHVGLTPNYSLRSVIAQWCETNGIEVPKTSSSKPKQSKVPEYSAGERATVEHLLQKLRSGQADMQRAAAGELRLLAKRNVENRVCIAEAGAIPLLIELLSSQDLKTQEHAVTALLNLSINDSNKGIIVNSGAINPIVEVLKNGSKEARENAAATLFSLSVVDENKVTIGNLGAIPALVDLLKDGTARGKKDAATALFNLSIYQGNKARAVRAGVVPPLMGLLRDPSAGMVDEALAILAILSTHQDGRVAIGQASALPVLVDLLKSGSPRNKENAAAVTLALATYDPMHLETAYKLGAQGPLHALVSDGTVRAKRKAAQLLEHMRLQHESAIPLTSSED</sequence>
<evidence type="ECO:0000256" key="3">
    <source>
        <dbReference type="ARBA" id="ARBA00012483"/>
    </source>
</evidence>
<dbReference type="EMBL" id="CM026421">
    <property type="protein sequence ID" value="KAG0589810.1"/>
    <property type="molecule type" value="Genomic_DNA"/>
</dbReference>
<dbReference type="Gene3D" id="1.25.10.10">
    <property type="entry name" value="Leucine-rich Repeat Variant"/>
    <property type="match status" value="3"/>
</dbReference>
<dbReference type="Pfam" id="PF25598">
    <property type="entry name" value="ARM_PUB"/>
    <property type="match status" value="1"/>
</dbReference>
<comment type="pathway">
    <text evidence="2">Protein modification; protein ubiquitination.</text>
</comment>
<dbReference type="InterPro" id="IPR058678">
    <property type="entry name" value="ARM_PUB"/>
</dbReference>